<dbReference type="InterPro" id="IPR037481">
    <property type="entry name" value="LacX"/>
</dbReference>
<comment type="subunit">
    <text evidence="2">Monomer.</text>
</comment>
<proteinExistence type="predicted"/>
<dbReference type="AlphaFoldDB" id="A0A556MZS3"/>
<dbReference type="EMBL" id="VLPL01000003">
    <property type="protein sequence ID" value="TSJ45414.1"/>
    <property type="molecule type" value="Genomic_DNA"/>
</dbReference>
<evidence type="ECO:0000256" key="2">
    <source>
        <dbReference type="ARBA" id="ARBA00011245"/>
    </source>
</evidence>
<evidence type="ECO:0000313" key="4">
    <source>
        <dbReference type="EMBL" id="TSJ45414.1"/>
    </source>
</evidence>
<evidence type="ECO:0000256" key="1">
    <source>
        <dbReference type="ARBA" id="ARBA00001913"/>
    </source>
</evidence>
<keyword evidence="3" id="KW-0106">Calcium</keyword>
<dbReference type="OrthoDB" id="9795355at2"/>
<comment type="caution">
    <text evidence="4">The sequence shown here is derived from an EMBL/GenBank/DDBJ whole genome shotgun (WGS) entry which is preliminary data.</text>
</comment>
<protein>
    <submittedName>
        <fullName evidence="4">Aldose 1-epimerase family protein</fullName>
    </submittedName>
</protein>
<dbReference type="RefSeq" id="WP_144332371.1">
    <property type="nucleotide sequence ID" value="NZ_VLPL01000003.1"/>
</dbReference>
<comment type="cofactor">
    <cofactor evidence="1">
        <name>Ca(2+)</name>
        <dbReference type="ChEBI" id="CHEBI:29108"/>
    </cofactor>
</comment>
<dbReference type="InterPro" id="IPR008183">
    <property type="entry name" value="Aldose_1/G6P_1-epimerase"/>
</dbReference>
<accession>A0A556MZS3</accession>
<sequence>MDSNLKLQNQFLRAEINLFGAELIFVGTEKTGNVLWSKQTGHWNRIAPNLFPIVGRLVNDNYMFQGKSYHMTQHGFARDREFEVVEQTENLVRLRLKSDTQSMDLYPFSFIFDVCYSLTENGITISYETQNTGNEPMYYSVGGHPAFDLQEPLENYYLEFDSAIQLERQELSGGYFSGETAYYGVSNHLNLGDELFESDAFVLKTPQCQSVSLKHTDGKTLVQMSCDSWTGIGFWTKKDAPFICIEPWWGWADHADTNGNLEEKKGIIQVEAGMSDRKNYRIEIPMIPGM</sequence>
<dbReference type="GO" id="GO:0016853">
    <property type="term" value="F:isomerase activity"/>
    <property type="evidence" value="ECO:0007669"/>
    <property type="project" value="InterPro"/>
</dbReference>
<evidence type="ECO:0000256" key="3">
    <source>
        <dbReference type="ARBA" id="ARBA00022837"/>
    </source>
</evidence>
<dbReference type="Pfam" id="PF01263">
    <property type="entry name" value="Aldose_epim"/>
    <property type="match status" value="1"/>
</dbReference>
<name>A0A556MZS3_9FLAO</name>
<dbReference type="CDD" id="cd09024">
    <property type="entry name" value="Aldose_epim_lacX"/>
    <property type="match status" value="1"/>
</dbReference>
<keyword evidence="5" id="KW-1185">Reference proteome</keyword>
<dbReference type="Proteomes" id="UP000316008">
    <property type="component" value="Unassembled WGS sequence"/>
</dbReference>
<dbReference type="Gene3D" id="2.70.98.10">
    <property type="match status" value="1"/>
</dbReference>
<gene>
    <name evidence="4" type="ORF">FO442_06580</name>
</gene>
<dbReference type="GO" id="GO:0005975">
    <property type="term" value="P:carbohydrate metabolic process"/>
    <property type="evidence" value="ECO:0007669"/>
    <property type="project" value="InterPro"/>
</dbReference>
<dbReference type="InterPro" id="IPR014718">
    <property type="entry name" value="GH-type_carb-bd"/>
</dbReference>
<organism evidence="4 5">
    <name type="scientific">Fluviicola chungangensis</name>
    <dbReference type="NCBI Taxonomy" id="2597671"/>
    <lineage>
        <taxon>Bacteria</taxon>
        <taxon>Pseudomonadati</taxon>
        <taxon>Bacteroidota</taxon>
        <taxon>Flavobacteriia</taxon>
        <taxon>Flavobacteriales</taxon>
        <taxon>Crocinitomicaceae</taxon>
        <taxon>Fluviicola</taxon>
    </lineage>
</organism>
<evidence type="ECO:0000313" key="5">
    <source>
        <dbReference type="Proteomes" id="UP000316008"/>
    </source>
</evidence>
<dbReference type="SUPFAM" id="SSF74650">
    <property type="entry name" value="Galactose mutarotase-like"/>
    <property type="match status" value="1"/>
</dbReference>
<reference evidence="4 5" key="1">
    <citation type="submission" date="2019-07" db="EMBL/GenBank/DDBJ databases">
        <authorList>
            <person name="Huq M.A."/>
        </authorList>
    </citation>
    <scope>NUCLEOTIDE SEQUENCE [LARGE SCALE GENOMIC DNA]</scope>
    <source>
        <strain evidence="4 5">MAH-3</strain>
    </source>
</reference>
<dbReference type="InterPro" id="IPR011013">
    <property type="entry name" value="Gal_mutarotase_sf_dom"/>
</dbReference>
<dbReference type="GO" id="GO:0030246">
    <property type="term" value="F:carbohydrate binding"/>
    <property type="evidence" value="ECO:0007669"/>
    <property type="project" value="InterPro"/>
</dbReference>